<evidence type="ECO:0000256" key="1">
    <source>
        <dbReference type="ARBA" id="ARBA00022723"/>
    </source>
</evidence>
<keyword evidence="1" id="KW-0479">Metal-binding</keyword>
<feature type="domain" description="FYVE zinc finger" evidence="5">
    <location>
        <begin position="258"/>
        <end position="321"/>
    </location>
</feature>
<dbReference type="CDD" id="cd00065">
    <property type="entry name" value="FYVE_like_SF"/>
    <property type="match status" value="1"/>
</dbReference>
<dbReference type="Pfam" id="PF01363">
    <property type="entry name" value="FYVE"/>
    <property type="match status" value="1"/>
</dbReference>
<sequence>MIAAPSPVALEPARAAALHQSMRTLVSEYIDSSPETREIDAYQAGYKMATESPTSKVLYRKAAESAYRDFMVISDSSTTLDEYVELVYCESEAIFRMQQALFYGENLLDARILNVTAERTEDDPFAHFGIRYKKMSMPLNGVFEPRDTAYLECTGSFVNKKGLRGVYVVRESMDFEEVPPFPGVTRFYIKAIMLYTEWPNGKVESVQLLQANPLGKMPALVFNKTAMNYSHISDDNAKYLQQKRLLMWIHSHKPKHPSGKTKVCSSCAGAFRGLRARHECWGCFESMCGKCVVSIHRVLTLPDGGMKATPEEFCKRCYVQARSHRTSSSGLSLRRLHGPSEDDMSPRGSHHSTHSSRSNCSHETRSSSGNESGHETNFAVIDSAAMEAQLSQMQLAIETQRYLVAQMRERLEAQVI</sequence>
<dbReference type="InterPro" id="IPR013083">
    <property type="entry name" value="Znf_RING/FYVE/PHD"/>
</dbReference>
<protein>
    <recommendedName>
        <fullName evidence="5">FYVE zinc finger domain-containing protein</fullName>
    </recommendedName>
</protein>
<accession>A0A1V9ZUA6</accession>
<evidence type="ECO:0000256" key="4">
    <source>
        <dbReference type="SAM" id="MobiDB-lite"/>
    </source>
</evidence>
<evidence type="ECO:0000256" key="2">
    <source>
        <dbReference type="ARBA" id="ARBA00022771"/>
    </source>
</evidence>
<feature type="region of interest" description="Disordered" evidence="4">
    <location>
        <begin position="328"/>
        <end position="374"/>
    </location>
</feature>
<organism evidence="6 7">
    <name type="scientific">Achlya hypogyna</name>
    <name type="common">Oomycete</name>
    <name type="synonym">Protoachlya hypogyna</name>
    <dbReference type="NCBI Taxonomy" id="1202772"/>
    <lineage>
        <taxon>Eukaryota</taxon>
        <taxon>Sar</taxon>
        <taxon>Stramenopiles</taxon>
        <taxon>Oomycota</taxon>
        <taxon>Saprolegniomycetes</taxon>
        <taxon>Saprolegniales</taxon>
        <taxon>Achlyaceae</taxon>
        <taxon>Achlya</taxon>
    </lineage>
</organism>
<gene>
    <name evidence="6" type="ORF">ACHHYP_00677</name>
</gene>
<dbReference type="InterPro" id="IPR011011">
    <property type="entry name" value="Znf_FYVE_PHD"/>
</dbReference>
<dbReference type="PANTHER" id="PTHR13510:SF44">
    <property type="entry name" value="RABENOSYN-5"/>
    <property type="match status" value="1"/>
</dbReference>
<dbReference type="InterPro" id="IPR052727">
    <property type="entry name" value="Rab4/Rab5_effector"/>
</dbReference>
<comment type="caution">
    <text evidence="6">The sequence shown here is derived from an EMBL/GenBank/DDBJ whole genome shotgun (WGS) entry which is preliminary data.</text>
</comment>
<dbReference type="EMBL" id="JNBR01000006">
    <property type="protein sequence ID" value="OQS01541.1"/>
    <property type="molecule type" value="Genomic_DNA"/>
</dbReference>
<dbReference type="Gene3D" id="3.30.40.10">
    <property type="entry name" value="Zinc/RING finger domain, C3HC4 (zinc finger)"/>
    <property type="match status" value="1"/>
</dbReference>
<evidence type="ECO:0000259" key="5">
    <source>
        <dbReference type="Pfam" id="PF01363"/>
    </source>
</evidence>
<evidence type="ECO:0000313" key="6">
    <source>
        <dbReference type="EMBL" id="OQS01541.1"/>
    </source>
</evidence>
<keyword evidence="7" id="KW-1185">Reference proteome</keyword>
<dbReference type="GO" id="GO:0008270">
    <property type="term" value="F:zinc ion binding"/>
    <property type="evidence" value="ECO:0007669"/>
    <property type="project" value="UniProtKB-KW"/>
</dbReference>
<dbReference type="InterPro" id="IPR000306">
    <property type="entry name" value="Znf_FYVE"/>
</dbReference>
<dbReference type="InterPro" id="IPR023393">
    <property type="entry name" value="START-like_dom_sf"/>
</dbReference>
<keyword evidence="2" id="KW-0863">Zinc-finger</keyword>
<proteinExistence type="predicted"/>
<dbReference type="Gene3D" id="3.30.530.20">
    <property type="match status" value="1"/>
</dbReference>
<dbReference type="Proteomes" id="UP000243579">
    <property type="component" value="Unassembled WGS sequence"/>
</dbReference>
<dbReference type="OrthoDB" id="64820at2759"/>
<dbReference type="SUPFAM" id="SSF57903">
    <property type="entry name" value="FYVE/PHD zinc finger"/>
    <property type="match status" value="1"/>
</dbReference>
<evidence type="ECO:0000313" key="7">
    <source>
        <dbReference type="Proteomes" id="UP000243579"/>
    </source>
</evidence>
<keyword evidence="3" id="KW-0862">Zinc</keyword>
<name>A0A1V9ZUA6_ACHHY</name>
<dbReference type="AlphaFoldDB" id="A0A1V9ZUA6"/>
<evidence type="ECO:0000256" key="3">
    <source>
        <dbReference type="ARBA" id="ARBA00022833"/>
    </source>
</evidence>
<dbReference type="PANTHER" id="PTHR13510">
    <property type="entry name" value="FYVE-FINGER-CONTAINING RAB5 EFFECTOR PROTEIN RABENOSYN-5-RELATED"/>
    <property type="match status" value="1"/>
</dbReference>
<reference evidence="6 7" key="1">
    <citation type="journal article" date="2014" name="Genome Biol. Evol.">
        <title>The secreted proteins of Achlya hypogyna and Thraustotheca clavata identify the ancestral oomycete secretome and reveal gene acquisitions by horizontal gene transfer.</title>
        <authorList>
            <person name="Misner I."/>
            <person name="Blouin N."/>
            <person name="Leonard G."/>
            <person name="Richards T.A."/>
            <person name="Lane C.E."/>
        </authorList>
    </citation>
    <scope>NUCLEOTIDE SEQUENCE [LARGE SCALE GENOMIC DNA]</scope>
    <source>
        <strain evidence="6 7">ATCC 48635</strain>
    </source>
</reference>